<dbReference type="InterPro" id="IPR000477">
    <property type="entry name" value="RT_dom"/>
</dbReference>
<evidence type="ECO:0000256" key="1">
    <source>
        <dbReference type="ARBA" id="ARBA00012493"/>
    </source>
</evidence>
<evidence type="ECO:0000313" key="14">
    <source>
        <dbReference type="Proteomes" id="UP000682005"/>
    </source>
</evidence>
<dbReference type="eggNOG" id="COG3344">
    <property type="taxonomic scope" value="Bacteria"/>
</dbReference>
<keyword evidence="5" id="KW-0460">Magnesium</keyword>
<keyword evidence="7" id="KW-0051">Antiviral defense</keyword>
<dbReference type="GO" id="GO:0003964">
    <property type="term" value="F:RNA-directed DNA polymerase activity"/>
    <property type="evidence" value="ECO:0007669"/>
    <property type="project" value="UniProtKB-KW"/>
</dbReference>
<evidence type="ECO:0000313" key="12">
    <source>
        <dbReference type="EMBL" id="QUB87165.1"/>
    </source>
</evidence>
<dbReference type="Proteomes" id="UP000060345">
    <property type="component" value="Chromosome 1"/>
</dbReference>
<dbReference type="KEGG" id="pfus:ADJ77_07005"/>
<dbReference type="CDD" id="cd03487">
    <property type="entry name" value="RT_Bac_retron_II"/>
    <property type="match status" value="1"/>
</dbReference>
<evidence type="ECO:0000259" key="10">
    <source>
        <dbReference type="PROSITE" id="PS50878"/>
    </source>
</evidence>
<dbReference type="GO" id="GO:0003723">
    <property type="term" value="F:RNA binding"/>
    <property type="evidence" value="ECO:0007669"/>
    <property type="project" value="InterPro"/>
</dbReference>
<evidence type="ECO:0000256" key="8">
    <source>
        <dbReference type="ARBA" id="ARBA00034120"/>
    </source>
</evidence>
<evidence type="ECO:0000313" key="13">
    <source>
        <dbReference type="Proteomes" id="UP000060345"/>
    </source>
</evidence>
<evidence type="ECO:0000256" key="5">
    <source>
        <dbReference type="ARBA" id="ARBA00022842"/>
    </source>
</evidence>
<dbReference type="Pfam" id="PF00078">
    <property type="entry name" value="RVT_1"/>
    <property type="match status" value="1"/>
</dbReference>
<evidence type="ECO:0000256" key="6">
    <source>
        <dbReference type="ARBA" id="ARBA00022918"/>
    </source>
</evidence>
<evidence type="ECO:0000256" key="9">
    <source>
        <dbReference type="ARBA" id="ARBA00048173"/>
    </source>
</evidence>
<accession>A0A0K1NKY2</accession>
<dbReference type="EMBL" id="CP012074">
    <property type="protein sequence ID" value="AKU69523.1"/>
    <property type="molecule type" value="Genomic_DNA"/>
</dbReference>
<keyword evidence="4" id="KW-0479">Metal-binding</keyword>
<dbReference type="InterPro" id="IPR043502">
    <property type="entry name" value="DNA/RNA_pol_sf"/>
</dbReference>
<dbReference type="PROSITE" id="PS50878">
    <property type="entry name" value="RT_POL"/>
    <property type="match status" value="1"/>
</dbReference>
<name>A0A0K1NKY2_9BACT</name>
<protein>
    <recommendedName>
        <fullName evidence="1">RNA-directed DNA polymerase</fullName>
        <ecNumber evidence="1">2.7.7.49</ecNumber>
    </recommendedName>
</protein>
<dbReference type="PANTHER" id="PTHR34047:SF7">
    <property type="entry name" value="RNA-DIRECTED DNA POLYMERASE"/>
    <property type="match status" value="1"/>
</dbReference>
<evidence type="ECO:0000256" key="4">
    <source>
        <dbReference type="ARBA" id="ARBA00022723"/>
    </source>
</evidence>
<dbReference type="EMBL" id="CP072370">
    <property type="protein sequence ID" value="QUB87165.1"/>
    <property type="molecule type" value="Genomic_DNA"/>
</dbReference>
<evidence type="ECO:0000256" key="7">
    <source>
        <dbReference type="ARBA" id="ARBA00023118"/>
    </source>
</evidence>
<dbReference type="GO" id="GO:0051607">
    <property type="term" value="P:defense response to virus"/>
    <property type="evidence" value="ECO:0007669"/>
    <property type="project" value="UniProtKB-KW"/>
</dbReference>
<evidence type="ECO:0000313" key="11">
    <source>
        <dbReference type="EMBL" id="AKU69523.1"/>
    </source>
</evidence>
<dbReference type="SUPFAM" id="SSF56672">
    <property type="entry name" value="DNA/RNA polymerases"/>
    <property type="match status" value="1"/>
</dbReference>
<gene>
    <name evidence="11" type="ORF">ADJ77_07005</name>
    <name evidence="12" type="ORF">J5A51_06705</name>
</gene>
<organism evidence="11 13">
    <name type="scientific">Prevotella fusca JCM 17724</name>
    <dbReference type="NCBI Taxonomy" id="1236517"/>
    <lineage>
        <taxon>Bacteria</taxon>
        <taxon>Pseudomonadati</taxon>
        <taxon>Bacteroidota</taxon>
        <taxon>Bacteroidia</taxon>
        <taxon>Bacteroidales</taxon>
        <taxon>Prevotellaceae</taxon>
        <taxon>Prevotella</taxon>
    </lineage>
</organism>
<dbReference type="Proteomes" id="UP000682005">
    <property type="component" value="Chromosome 1"/>
</dbReference>
<comment type="similarity">
    <text evidence="8">Belongs to the bacterial reverse transcriptase family.</text>
</comment>
<keyword evidence="6 12" id="KW-0695">RNA-directed DNA polymerase</keyword>
<dbReference type="InterPro" id="IPR051083">
    <property type="entry name" value="GrpII_Intron_Splice-Mob/Def"/>
</dbReference>
<reference evidence="11 13" key="1">
    <citation type="submission" date="2015-07" db="EMBL/GenBank/DDBJ databases">
        <authorList>
            <person name="Noorani M."/>
        </authorList>
    </citation>
    <scope>NUCLEOTIDE SEQUENCE [LARGE SCALE GENOMIC DNA]</scope>
    <source>
        <strain evidence="11 13">W1435</strain>
    </source>
</reference>
<keyword evidence="14" id="KW-1185">Reference proteome</keyword>
<proteinExistence type="inferred from homology"/>
<keyword evidence="2" id="KW-0808">Transferase</keyword>
<dbReference type="InterPro" id="IPR000123">
    <property type="entry name" value="Reverse_transcriptase_msDNA"/>
</dbReference>
<evidence type="ECO:0000256" key="3">
    <source>
        <dbReference type="ARBA" id="ARBA00022695"/>
    </source>
</evidence>
<dbReference type="AlphaFoldDB" id="A0A0K1NKY2"/>
<dbReference type="STRING" id="1236517.ADJ77_07005"/>
<evidence type="ECO:0000256" key="2">
    <source>
        <dbReference type="ARBA" id="ARBA00022679"/>
    </source>
</evidence>
<reference evidence="12 14" key="2">
    <citation type="submission" date="2021-03" db="EMBL/GenBank/DDBJ databases">
        <title>Human Oral Microbial Genomes.</title>
        <authorList>
            <person name="Johnston C.D."/>
            <person name="Chen T."/>
            <person name="Dewhirst F.E."/>
        </authorList>
    </citation>
    <scope>NUCLEOTIDE SEQUENCE [LARGE SCALE GENOMIC DNA]</scope>
    <source>
        <strain evidence="12 14">W1435</strain>
    </source>
</reference>
<dbReference type="OrthoDB" id="9780724at2"/>
<dbReference type="EC" id="2.7.7.49" evidence="1"/>
<dbReference type="PANTHER" id="PTHR34047">
    <property type="entry name" value="NUCLEAR INTRON MATURASE 1, MITOCHONDRIAL-RELATED"/>
    <property type="match status" value="1"/>
</dbReference>
<keyword evidence="3" id="KW-0548">Nucleotidyltransferase</keyword>
<sequence>MDFPRDSFIRQLNGCNSQFRSSIIEYTDNLIKKGLPVIFSLKHLAGIVSVEYSELISIKNHIDGYYAYFTIKKKHSSKRRRIVVPYQNLKCIQRWILHEILDKIPVHPQSKGFVKGGSTFQNASPHVGMSFIRKFDFKDFFESITVQRVYGIFLEIGYSPAVSHDLATLCTLKLKEEKYQSLRGYKQSCFRYLYNKPKAVLAQGAPTSPALANLICRGLDSRLAKFADLNGIHYTRYADDLTFSANELEKLPTQSFLKKIVEEESLKLNYSKTGTYGPESRQMVTGILIDGEKPRVPQKFKRQIYRHLHFCEKYGTQAHFDHVMPGYSHARQWLYGKILYVYSIEPEIAKDMIAKANALDWSLL</sequence>
<feature type="domain" description="Reverse transcriptase" evidence="10">
    <location>
        <begin position="52"/>
        <end position="289"/>
    </location>
</feature>
<dbReference type="PRINTS" id="PR00866">
    <property type="entry name" value="RNADNAPOLMS"/>
</dbReference>
<comment type="catalytic activity">
    <reaction evidence="9">
        <text>DNA(n) + a 2'-deoxyribonucleoside 5'-triphosphate = DNA(n+1) + diphosphate</text>
        <dbReference type="Rhea" id="RHEA:22508"/>
        <dbReference type="Rhea" id="RHEA-COMP:17339"/>
        <dbReference type="Rhea" id="RHEA-COMP:17340"/>
        <dbReference type="ChEBI" id="CHEBI:33019"/>
        <dbReference type="ChEBI" id="CHEBI:61560"/>
        <dbReference type="ChEBI" id="CHEBI:173112"/>
        <dbReference type="EC" id="2.7.7.49"/>
    </reaction>
</comment>
<dbReference type="GO" id="GO:0046872">
    <property type="term" value="F:metal ion binding"/>
    <property type="evidence" value="ECO:0007669"/>
    <property type="project" value="UniProtKB-KW"/>
</dbReference>